<dbReference type="STRING" id="188915.AWC02_14840"/>
<dbReference type="RefSeq" id="WP_085129508.1">
    <property type="nucleotide sequence ID" value="NZ_LQOT01000047.1"/>
</dbReference>
<evidence type="ECO:0008006" key="4">
    <source>
        <dbReference type="Google" id="ProtNLM"/>
    </source>
</evidence>
<feature type="compositionally biased region" description="Basic and acidic residues" evidence="1">
    <location>
        <begin position="170"/>
        <end position="185"/>
    </location>
</feature>
<feature type="region of interest" description="Disordered" evidence="1">
    <location>
        <begin position="258"/>
        <end position="319"/>
    </location>
</feature>
<feature type="compositionally biased region" description="Acidic residues" evidence="1">
    <location>
        <begin position="280"/>
        <end position="295"/>
    </location>
</feature>
<dbReference type="AlphaFoldDB" id="A0A1X1TJ78"/>
<feature type="region of interest" description="Disordered" evidence="1">
    <location>
        <begin position="168"/>
        <end position="227"/>
    </location>
</feature>
<organism evidence="2 3">
    <name type="scientific">Mycolicibacter engbaekii</name>
    <dbReference type="NCBI Taxonomy" id="188915"/>
    <lineage>
        <taxon>Bacteria</taxon>
        <taxon>Bacillati</taxon>
        <taxon>Actinomycetota</taxon>
        <taxon>Actinomycetes</taxon>
        <taxon>Mycobacteriales</taxon>
        <taxon>Mycobacteriaceae</taxon>
        <taxon>Mycolicibacter</taxon>
    </lineage>
</organism>
<sequence>MATRDDVLDAIDRITEAGRAGQETRVAQAALTLPLPPAGYDSVLSRLRAAYPLLDGRQRGAAAEAMKQAESALADQLSVTAEFDRQMVDALLQARKATRGSRRRLDELAAEIATAANAWDLSTATGAREFQRFLIARLAQILSVVDEADEDDASKRALAAALTALYSARPTDRGDRPPEQAKPPDRPVSVPADTGPWAASEPDTDPYLDMPLDGESQPDIPVGPYGVPPLPMSLPGLGAEGPGMGAMAPAMPPGLPWAGLTSGLGRDDLPEQAAYRPDDPDAPDEPDGLPDDGNQEEASVPEPDAPRPVTVRLPDGHTTTVDDPHLAAAMQAVVDGQPVVEAFRSQGIHIPPPGTPVVAAVAAESLRPGDIGVFTDRHALAVGADKALLDGQIHLVKNLQGPGFLGWQHPPLSTQETAPAGEPVETRPAMAVSDRTSLKMPALTGIVDLPGR</sequence>
<evidence type="ECO:0000313" key="2">
    <source>
        <dbReference type="EMBL" id="ORV44627.1"/>
    </source>
</evidence>
<evidence type="ECO:0000256" key="1">
    <source>
        <dbReference type="SAM" id="MobiDB-lite"/>
    </source>
</evidence>
<comment type="caution">
    <text evidence="2">The sequence shown here is derived from an EMBL/GenBank/DDBJ whole genome shotgun (WGS) entry which is preliminary data.</text>
</comment>
<dbReference type="Pfam" id="PF10774">
    <property type="entry name" value="DUF4226"/>
    <property type="match status" value="1"/>
</dbReference>
<dbReference type="Proteomes" id="UP000193465">
    <property type="component" value="Unassembled WGS sequence"/>
</dbReference>
<dbReference type="InterPro" id="IPR019710">
    <property type="entry name" value="DUF4226"/>
</dbReference>
<name>A0A1X1TJ78_9MYCO</name>
<dbReference type="EMBL" id="LQOT01000047">
    <property type="protein sequence ID" value="ORV44627.1"/>
    <property type="molecule type" value="Genomic_DNA"/>
</dbReference>
<proteinExistence type="predicted"/>
<reference evidence="2 3" key="1">
    <citation type="submission" date="2016-01" db="EMBL/GenBank/DDBJ databases">
        <title>The new phylogeny of the genus Mycobacterium.</title>
        <authorList>
            <person name="Tarcisio F."/>
            <person name="Conor M."/>
            <person name="Antonella G."/>
            <person name="Elisabetta G."/>
            <person name="Giulia F.S."/>
            <person name="Sara T."/>
            <person name="Anna F."/>
            <person name="Clotilde B."/>
            <person name="Roberto B."/>
            <person name="Veronica D.S."/>
            <person name="Fabio R."/>
            <person name="Monica P."/>
            <person name="Olivier J."/>
            <person name="Enrico T."/>
            <person name="Nicola S."/>
        </authorList>
    </citation>
    <scope>NUCLEOTIDE SEQUENCE [LARGE SCALE GENOMIC DNA]</scope>
    <source>
        <strain evidence="2 3">ATCC 27353</strain>
    </source>
</reference>
<gene>
    <name evidence="2" type="ORF">AWC02_14840</name>
</gene>
<accession>A0A1X1TJ78</accession>
<keyword evidence="3" id="KW-1185">Reference proteome</keyword>
<protein>
    <recommendedName>
        <fullName evidence="4">DUF4226 domain-containing protein</fullName>
    </recommendedName>
</protein>
<evidence type="ECO:0000313" key="3">
    <source>
        <dbReference type="Proteomes" id="UP000193465"/>
    </source>
</evidence>